<proteinExistence type="predicted"/>
<gene>
    <name evidence="2" type="ORF">J2S00_003179</name>
</gene>
<keyword evidence="2" id="KW-0808">Transferase</keyword>
<keyword evidence="3" id="KW-1185">Reference proteome</keyword>
<comment type="caution">
    <text evidence="2">The sequence shown here is derived from an EMBL/GenBank/DDBJ whole genome shotgun (WGS) entry which is preliminary data.</text>
</comment>
<dbReference type="SUPFAM" id="SSF69572">
    <property type="entry name" value="Activating enzymes of the ubiquitin-like proteins"/>
    <property type="match status" value="1"/>
</dbReference>
<dbReference type="PANTHER" id="PTHR10953:SF102">
    <property type="entry name" value="ADENYLYLTRANSFERASE AND SULFURTRANSFERASE MOCS3"/>
    <property type="match status" value="1"/>
</dbReference>
<accession>A0ABU0CVG4</accession>
<dbReference type="InterPro" id="IPR045886">
    <property type="entry name" value="ThiF/MoeB/HesA"/>
</dbReference>
<dbReference type="GO" id="GO:0016779">
    <property type="term" value="F:nucleotidyltransferase activity"/>
    <property type="evidence" value="ECO:0007669"/>
    <property type="project" value="UniProtKB-KW"/>
</dbReference>
<dbReference type="Gene3D" id="3.40.50.720">
    <property type="entry name" value="NAD(P)-binding Rossmann-like Domain"/>
    <property type="match status" value="1"/>
</dbReference>
<evidence type="ECO:0000313" key="2">
    <source>
        <dbReference type="EMBL" id="MDQ0340370.1"/>
    </source>
</evidence>
<sequence>MKEELKQSRYSRQVLFAPIGEEGQRRLGESRVLIVGMGALGTVLANHMVRAGVGHVRFIDRDFVEPSNLQRQMLFDEQDAQESLPKAVAAERKLKHINSEIHIEGIVGDLTAANIDEVAGQVDLILDGTDNFQTRFLINDYAFKHGIPYVYGGVVAARGMQATFIPGQTPCLRCLINEGEGTGETCDTSGVLAPVVDIIASYQATEALKILVGKKEALRTTLLSFDLWHGFSHEIKLNQPKTACQTCQKKEYPALEIKGERQMTSLCGRDTVQITPATKREWDLTEWKKRLERVGTVQLTPFLLRAEVDGLRLVLFTDGRVLVQGTEDVNRAKAVYARYIGM</sequence>
<dbReference type="Pfam" id="PF00899">
    <property type="entry name" value="ThiF"/>
    <property type="match status" value="1"/>
</dbReference>
<name>A0ABU0CVG4_9BACI</name>
<keyword evidence="2" id="KW-0548">Nucleotidyltransferase</keyword>
<organism evidence="2 3">
    <name type="scientific">Caldalkalibacillus uzonensis</name>
    <dbReference type="NCBI Taxonomy" id="353224"/>
    <lineage>
        <taxon>Bacteria</taxon>
        <taxon>Bacillati</taxon>
        <taxon>Bacillota</taxon>
        <taxon>Bacilli</taxon>
        <taxon>Bacillales</taxon>
        <taxon>Bacillaceae</taxon>
        <taxon>Caldalkalibacillus</taxon>
    </lineage>
</organism>
<feature type="domain" description="THIF-type NAD/FAD binding fold" evidence="1">
    <location>
        <begin position="10"/>
        <end position="245"/>
    </location>
</feature>
<dbReference type="InterPro" id="IPR035985">
    <property type="entry name" value="Ubiquitin-activating_enz"/>
</dbReference>
<dbReference type="InterPro" id="IPR000594">
    <property type="entry name" value="ThiF_NAD_FAD-bd"/>
</dbReference>
<dbReference type="EMBL" id="JAUSUQ010000013">
    <property type="protein sequence ID" value="MDQ0340370.1"/>
    <property type="molecule type" value="Genomic_DNA"/>
</dbReference>
<reference evidence="2 3" key="1">
    <citation type="submission" date="2023-07" db="EMBL/GenBank/DDBJ databases">
        <title>Genomic Encyclopedia of Type Strains, Phase IV (KMG-IV): sequencing the most valuable type-strain genomes for metagenomic binning, comparative biology and taxonomic classification.</title>
        <authorList>
            <person name="Goeker M."/>
        </authorList>
    </citation>
    <scope>NUCLEOTIDE SEQUENCE [LARGE SCALE GENOMIC DNA]</scope>
    <source>
        <strain evidence="2 3">DSM 17740</strain>
    </source>
</reference>
<dbReference type="PANTHER" id="PTHR10953">
    <property type="entry name" value="UBIQUITIN-ACTIVATING ENZYME E1"/>
    <property type="match status" value="1"/>
</dbReference>
<evidence type="ECO:0000313" key="3">
    <source>
        <dbReference type="Proteomes" id="UP001232445"/>
    </source>
</evidence>
<evidence type="ECO:0000259" key="1">
    <source>
        <dbReference type="Pfam" id="PF00899"/>
    </source>
</evidence>
<dbReference type="RefSeq" id="WP_307341872.1">
    <property type="nucleotide sequence ID" value="NZ_JAUSUQ010000013.1"/>
</dbReference>
<dbReference type="Proteomes" id="UP001232445">
    <property type="component" value="Unassembled WGS sequence"/>
</dbReference>
<protein>
    <submittedName>
        <fullName evidence="2">Adenylyltransferase/sulfurtransferase</fullName>
    </submittedName>
</protein>
<dbReference type="CDD" id="cd00757">
    <property type="entry name" value="ThiF_MoeB_HesA_family"/>
    <property type="match status" value="1"/>
</dbReference>